<gene>
    <name evidence="1" type="ORF">D3250_03340</name>
</gene>
<dbReference type="AlphaFoldDB" id="A0A3A4F3F1"/>
<sequence length="156" mass="16905">MDTSPSVPRTEILDAQDCWDLLRSVSLGRLAVWSEDHPEIFPLTYLIDRQTVVFRTGTGTKLTAALRGAPVALEADGVDPRTNVAWSVVVKGPATAIDKGGSFLASSAHRLVPWESGSKDHFVRITPEAVTGRRFSVAPPHAWDISLDDATRSGLE</sequence>
<dbReference type="RefSeq" id="WP_119901906.1">
    <property type="nucleotide sequence ID" value="NZ_QYZP01000001.1"/>
</dbReference>
<dbReference type="OrthoDB" id="7062584at2"/>
<dbReference type="EMBL" id="QYZP01000001">
    <property type="protein sequence ID" value="RJN32862.1"/>
    <property type="molecule type" value="Genomic_DNA"/>
</dbReference>
<dbReference type="Gene3D" id="2.30.110.10">
    <property type="entry name" value="Electron Transport, Fmn-binding Protein, Chain A"/>
    <property type="match status" value="1"/>
</dbReference>
<dbReference type="SUPFAM" id="SSF50475">
    <property type="entry name" value="FMN-binding split barrel"/>
    <property type="match status" value="1"/>
</dbReference>
<dbReference type="Pfam" id="PF12900">
    <property type="entry name" value="Pyridox_ox_2"/>
    <property type="match status" value="1"/>
</dbReference>
<dbReference type="InterPro" id="IPR012349">
    <property type="entry name" value="Split_barrel_FMN-bd"/>
</dbReference>
<organism evidence="1 2">
    <name type="scientific">Nesterenkonia natronophila</name>
    <dbReference type="NCBI Taxonomy" id="2174932"/>
    <lineage>
        <taxon>Bacteria</taxon>
        <taxon>Bacillati</taxon>
        <taxon>Actinomycetota</taxon>
        <taxon>Actinomycetes</taxon>
        <taxon>Micrococcales</taxon>
        <taxon>Micrococcaceae</taxon>
        <taxon>Nesterenkonia</taxon>
    </lineage>
</organism>
<evidence type="ECO:0000313" key="1">
    <source>
        <dbReference type="EMBL" id="RJN32862.1"/>
    </source>
</evidence>
<keyword evidence="2" id="KW-1185">Reference proteome</keyword>
<reference evidence="1 2" key="1">
    <citation type="submission" date="2018-09" db="EMBL/GenBank/DDBJ databases">
        <title>Nesterenkonia natronophila sp. nov., an alkaliphilic actinobacteriume isolated from a soda lake, and emended description of the genus Nesterenkonia.</title>
        <authorList>
            <person name="Menes R.J."/>
            <person name="Iriarte A."/>
        </authorList>
    </citation>
    <scope>NUCLEOTIDE SEQUENCE [LARGE SCALE GENOMIC DNA]</scope>
    <source>
        <strain evidence="1 2">M8</strain>
    </source>
</reference>
<accession>A0A3A4F3F1</accession>
<evidence type="ECO:0000313" key="2">
    <source>
        <dbReference type="Proteomes" id="UP000266615"/>
    </source>
</evidence>
<dbReference type="InterPro" id="IPR024747">
    <property type="entry name" value="Pyridox_Oxase-rel"/>
</dbReference>
<comment type="caution">
    <text evidence="1">The sequence shown here is derived from an EMBL/GenBank/DDBJ whole genome shotgun (WGS) entry which is preliminary data.</text>
</comment>
<protein>
    <submittedName>
        <fullName evidence="1">Pyridoxamine 5'-phosphate oxidase family protein</fullName>
    </submittedName>
</protein>
<name>A0A3A4F3F1_9MICC</name>
<proteinExistence type="predicted"/>
<dbReference type="Proteomes" id="UP000266615">
    <property type="component" value="Unassembled WGS sequence"/>
</dbReference>